<name>A0A0B0PQN4_GOSAR</name>
<proteinExistence type="predicted"/>
<gene>
    <name evidence="1" type="ORF">F383_33857</name>
</gene>
<keyword evidence="2" id="KW-1185">Reference proteome</keyword>
<accession>A0A0B0PQN4</accession>
<sequence>MSKRLQGMIMLKGYSIAKLARGSKDIGARFTLSN</sequence>
<reference evidence="2" key="1">
    <citation type="submission" date="2014-09" db="EMBL/GenBank/DDBJ databases">
        <authorList>
            <person name="Mudge J."/>
            <person name="Ramaraj T."/>
            <person name="Lindquist I.E."/>
            <person name="Bharti A.K."/>
            <person name="Sundararajan A."/>
            <person name="Cameron C.T."/>
            <person name="Woodward J.E."/>
            <person name="May G.D."/>
            <person name="Brubaker C."/>
            <person name="Broadhvest J."/>
            <person name="Wilkins T.A."/>
        </authorList>
    </citation>
    <scope>NUCLEOTIDE SEQUENCE</scope>
    <source>
        <strain evidence="2">cv. AKA8401</strain>
    </source>
</reference>
<dbReference type="AlphaFoldDB" id="A0A0B0PQN4"/>
<organism evidence="1 2">
    <name type="scientific">Gossypium arboreum</name>
    <name type="common">Tree cotton</name>
    <name type="synonym">Gossypium nanking</name>
    <dbReference type="NCBI Taxonomy" id="29729"/>
    <lineage>
        <taxon>Eukaryota</taxon>
        <taxon>Viridiplantae</taxon>
        <taxon>Streptophyta</taxon>
        <taxon>Embryophyta</taxon>
        <taxon>Tracheophyta</taxon>
        <taxon>Spermatophyta</taxon>
        <taxon>Magnoliopsida</taxon>
        <taxon>eudicotyledons</taxon>
        <taxon>Gunneridae</taxon>
        <taxon>Pentapetalae</taxon>
        <taxon>rosids</taxon>
        <taxon>malvids</taxon>
        <taxon>Malvales</taxon>
        <taxon>Malvaceae</taxon>
        <taxon>Malvoideae</taxon>
        <taxon>Gossypium</taxon>
    </lineage>
</organism>
<protein>
    <submittedName>
        <fullName evidence="1">Uncharacterized protein</fullName>
    </submittedName>
</protein>
<dbReference type="Proteomes" id="UP000032142">
    <property type="component" value="Unassembled WGS sequence"/>
</dbReference>
<dbReference type="EMBL" id="KN438309">
    <property type="protein sequence ID" value="KHG26749.1"/>
    <property type="molecule type" value="Genomic_DNA"/>
</dbReference>
<evidence type="ECO:0000313" key="2">
    <source>
        <dbReference type="Proteomes" id="UP000032142"/>
    </source>
</evidence>
<evidence type="ECO:0000313" key="1">
    <source>
        <dbReference type="EMBL" id="KHG26749.1"/>
    </source>
</evidence>